<feature type="transmembrane region" description="Helical" evidence="1">
    <location>
        <begin position="82"/>
        <end position="100"/>
    </location>
</feature>
<proteinExistence type="predicted"/>
<sequence length="119" mass="13137">MDSGNHGSQFLQTCPFAGNADLYGIGIRIGFYLQWISTLLATIFMPWEEDVLRILNLLIQSAVFLGLVLLTKEHEIRTIEPVITIWLLFGALSSLSGSGVNPLGRFSGFFRVTLYSAVA</sequence>
<reference evidence="2" key="1">
    <citation type="journal article" date="2021" name="Nat. Commun.">
        <title>Genetic determinants of endophytism in the Arabidopsis root mycobiome.</title>
        <authorList>
            <person name="Mesny F."/>
            <person name="Miyauchi S."/>
            <person name="Thiergart T."/>
            <person name="Pickel B."/>
            <person name="Atanasova L."/>
            <person name="Karlsson M."/>
            <person name="Huettel B."/>
            <person name="Barry K.W."/>
            <person name="Haridas S."/>
            <person name="Chen C."/>
            <person name="Bauer D."/>
            <person name="Andreopoulos W."/>
            <person name="Pangilinan J."/>
            <person name="LaButti K."/>
            <person name="Riley R."/>
            <person name="Lipzen A."/>
            <person name="Clum A."/>
            <person name="Drula E."/>
            <person name="Henrissat B."/>
            <person name="Kohler A."/>
            <person name="Grigoriev I.V."/>
            <person name="Martin F.M."/>
            <person name="Hacquard S."/>
        </authorList>
    </citation>
    <scope>NUCLEOTIDE SEQUENCE</scope>
    <source>
        <strain evidence="2">MPI-CAGE-CH-0235</strain>
    </source>
</reference>
<evidence type="ECO:0000256" key="1">
    <source>
        <dbReference type="SAM" id="Phobius"/>
    </source>
</evidence>
<gene>
    <name evidence="2" type="ORF">B0I35DRAFT_492721</name>
</gene>
<evidence type="ECO:0000313" key="3">
    <source>
        <dbReference type="Proteomes" id="UP000813444"/>
    </source>
</evidence>
<keyword evidence="1" id="KW-0472">Membrane</keyword>
<keyword evidence="1" id="KW-1133">Transmembrane helix</keyword>
<protein>
    <submittedName>
        <fullName evidence="2">Uncharacterized protein</fullName>
    </submittedName>
</protein>
<name>A0A8K0SIZ8_9HYPO</name>
<evidence type="ECO:0000313" key="2">
    <source>
        <dbReference type="EMBL" id="KAH7305412.1"/>
    </source>
</evidence>
<dbReference type="AlphaFoldDB" id="A0A8K0SIZ8"/>
<dbReference type="OrthoDB" id="3945378at2759"/>
<comment type="caution">
    <text evidence="2">The sequence shown here is derived from an EMBL/GenBank/DDBJ whole genome shotgun (WGS) entry which is preliminary data.</text>
</comment>
<organism evidence="2 3">
    <name type="scientific">Stachybotrys elegans</name>
    <dbReference type="NCBI Taxonomy" id="80388"/>
    <lineage>
        <taxon>Eukaryota</taxon>
        <taxon>Fungi</taxon>
        <taxon>Dikarya</taxon>
        <taxon>Ascomycota</taxon>
        <taxon>Pezizomycotina</taxon>
        <taxon>Sordariomycetes</taxon>
        <taxon>Hypocreomycetidae</taxon>
        <taxon>Hypocreales</taxon>
        <taxon>Stachybotryaceae</taxon>
        <taxon>Stachybotrys</taxon>
    </lineage>
</organism>
<accession>A0A8K0SIZ8</accession>
<dbReference type="EMBL" id="JAGPNK010000018">
    <property type="protein sequence ID" value="KAH7305412.1"/>
    <property type="molecule type" value="Genomic_DNA"/>
</dbReference>
<keyword evidence="3" id="KW-1185">Reference proteome</keyword>
<dbReference type="Proteomes" id="UP000813444">
    <property type="component" value="Unassembled WGS sequence"/>
</dbReference>
<feature type="transmembrane region" description="Helical" evidence="1">
    <location>
        <begin position="29"/>
        <end position="47"/>
    </location>
</feature>
<feature type="transmembrane region" description="Helical" evidence="1">
    <location>
        <begin position="53"/>
        <end position="70"/>
    </location>
</feature>
<keyword evidence="1" id="KW-0812">Transmembrane</keyword>